<accession>A0A9D1TME5</accession>
<evidence type="ECO:0000256" key="1">
    <source>
        <dbReference type="ARBA" id="ARBA00037999"/>
    </source>
</evidence>
<sequence length="344" mass="38760">MANVRFNKPTLTRKDMDAVLQTLVDERIGPGERKREFLKLFAQYVSKKDGLILRSFYDALIFSLKSLGLEKKSKVMISMLSPKVYLSALKALDLVPYFADVDETYKVIKSEEFDEALKEDVKACIFYLPLGSVYEETEKYRESGIKIIEDISESIGSQYRDIKAGMLGDIVISSFEEDGIISTAGGAAVLSDSAEIIENLKSELEKGRRYIELSDMNASLGIVQLSKIEATLSRRSEIYEAFKQSALKGDAELFLANKLDYKPNGFCFPVLIKSDIKEMMDFSSKHDIETKKSFSGCAGMKNMDKFERYPVSIKIINSSLSFPLYPLLKGTDIDIIEKILRHLG</sequence>
<dbReference type="InterPro" id="IPR015424">
    <property type="entry name" value="PyrdxlP-dep_Trfase"/>
</dbReference>
<protein>
    <submittedName>
        <fullName evidence="3">DegT/DnrJ/EryC1/StrS family aminotransferase</fullName>
    </submittedName>
</protein>
<reference evidence="3" key="1">
    <citation type="journal article" date="2021" name="PeerJ">
        <title>Extensive microbial diversity within the chicken gut microbiome revealed by metagenomics and culture.</title>
        <authorList>
            <person name="Gilroy R."/>
            <person name="Ravi A."/>
            <person name="Getino M."/>
            <person name="Pursley I."/>
            <person name="Horton D.L."/>
            <person name="Alikhan N.F."/>
            <person name="Baker D."/>
            <person name="Gharbi K."/>
            <person name="Hall N."/>
            <person name="Watson M."/>
            <person name="Adriaenssens E.M."/>
            <person name="Foster-Nyarko E."/>
            <person name="Jarju S."/>
            <person name="Secka A."/>
            <person name="Antonio M."/>
            <person name="Oren A."/>
            <person name="Chaudhuri R.R."/>
            <person name="La Ragione R."/>
            <person name="Hildebrand F."/>
            <person name="Pallen M.J."/>
        </authorList>
    </citation>
    <scope>NUCLEOTIDE SEQUENCE</scope>
    <source>
        <strain evidence="3">Gambia11-129</strain>
    </source>
</reference>
<dbReference type="GO" id="GO:0008483">
    <property type="term" value="F:transaminase activity"/>
    <property type="evidence" value="ECO:0007669"/>
    <property type="project" value="UniProtKB-KW"/>
</dbReference>
<dbReference type="PANTHER" id="PTHR30244">
    <property type="entry name" value="TRANSAMINASE"/>
    <property type="match status" value="1"/>
</dbReference>
<keyword evidence="3" id="KW-0808">Transferase</keyword>
<evidence type="ECO:0000256" key="2">
    <source>
        <dbReference type="RuleBase" id="RU004508"/>
    </source>
</evidence>
<dbReference type="InterPro" id="IPR015422">
    <property type="entry name" value="PyrdxlP-dep_Trfase_small"/>
</dbReference>
<evidence type="ECO:0000313" key="4">
    <source>
        <dbReference type="Proteomes" id="UP000823936"/>
    </source>
</evidence>
<proteinExistence type="inferred from homology"/>
<keyword evidence="3" id="KW-0032">Aminotransferase</keyword>
<name>A0A9D1TME5_9SPIO</name>
<dbReference type="InterPro" id="IPR000653">
    <property type="entry name" value="DegT/StrS_aminotransferase"/>
</dbReference>
<reference evidence="3" key="2">
    <citation type="submission" date="2021-04" db="EMBL/GenBank/DDBJ databases">
        <authorList>
            <person name="Gilroy R."/>
        </authorList>
    </citation>
    <scope>NUCLEOTIDE SEQUENCE</scope>
    <source>
        <strain evidence="3">Gambia11-129</strain>
    </source>
</reference>
<dbReference type="EMBL" id="DXHU01000002">
    <property type="protein sequence ID" value="HIV98173.1"/>
    <property type="molecule type" value="Genomic_DNA"/>
</dbReference>
<dbReference type="GO" id="GO:0030170">
    <property type="term" value="F:pyridoxal phosphate binding"/>
    <property type="evidence" value="ECO:0007669"/>
    <property type="project" value="TreeGrafter"/>
</dbReference>
<dbReference type="PANTHER" id="PTHR30244:SF34">
    <property type="entry name" value="DTDP-4-AMINO-4,6-DIDEOXYGALACTOSE TRANSAMINASE"/>
    <property type="match status" value="1"/>
</dbReference>
<dbReference type="GO" id="GO:0000271">
    <property type="term" value="P:polysaccharide biosynthetic process"/>
    <property type="evidence" value="ECO:0007669"/>
    <property type="project" value="TreeGrafter"/>
</dbReference>
<organism evidence="3 4">
    <name type="scientific">Candidatus Ornithospirochaeta avicola</name>
    <dbReference type="NCBI Taxonomy" id="2840896"/>
    <lineage>
        <taxon>Bacteria</taxon>
        <taxon>Pseudomonadati</taxon>
        <taxon>Spirochaetota</taxon>
        <taxon>Spirochaetia</taxon>
        <taxon>Spirochaetales</taxon>
        <taxon>Spirochaetaceae</taxon>
        <taxon>Spirochaetaceae incertae sedis</taxon>
        <taxon>Candidatus Ornithospirochaeta</taxon>
    </lineage>
</organism>
<dbReference type="AlphaFoldDB" id="A0A9D1TME5"/>
<comment type="similarity">
    <text evidence="1 2">Belongs to the DegT/DnrJ/EryC1 family.</text>
</comment>
<dbReference type="Pfam" id="PF01041">
    <property type="entry name" value="DegT_DnrJ_EryC1"/>
    <property type="match status" value="1"/>
</dbReference>
<dbReference type="Proteomes" id="UP000823936">
    <property type="component" value="Unassembled WGS sequence"/>
</dbReference>
<gene>
    <name evidence="3" type="ORF">IAB12_00095</name>
</gene>
<dbReference type="InterPro" id="IPR015421">
    <property type="entry name" value="PyrdxlP-dep_Trfase_major"/>
</dbReference>
<dbReference type="Gene3D" id="3.90.1150.10">
    <property type="entry name" value="Aspartate Aminotransferase, domain 1"/>
    <property type="match status" value="1"/>
</dbReference>
<comment type="caution">
    <text evidence="3">The sequence shown here is derived from an EMBL/GenBank/DDBJ whole genome shotgun (WGS) entry which is preliminary data.</text>
</comment>
<dbReference type="Gene3D" id="3.40.640.10">
    <property type="entry name" value="Type I PLP-dependent aspartate aminotransferase-like (Major domain)"/>
    <property type="match status" value="1"/>
</dbReference>
<dbReference type="SUPFAM" id="SSF53383">
    <property type="entry name" value="PLP-dependent transferases"/>
    <property type="match status" value="1"/>
</dbReference>
<evidence type="ECO:0000313" key="3">
    <source>
        <dbReference type="EMBL" id="HIV98173.1"/>
    </source>
</evidence>
<keyword evidence="2" id="KW-0663">Pyridoxal phosphate</keyword>